<evidence type="ECO:0000256" key="1">
    <source>
        <dbReference type="SAM" id="Phobius"/>
    </source>
</evidence>
<dbReference type="RefSeq" id="WP_260104286.1">
    <property type="nucleotide sequence ID" value="NZ_JALXSQ010000022.1"/>
</dbReference>
<accession>A0ABT2HXG3</accession>
<protein>
    <recommendedName>
        <fullName evidence="4">DUF2569 domain-containing protein</fullName>
    </recommendedName>
</protein>
<dbReference type="Proteomes" id="UP001525379">
    <property type="component" value="Unassembled WGS sequence"/>
</dbReference>
<reference evidence="2 3" key="1">
    <citation type="submission" date="2022-04" db="EMBL/GenBank/DDBJ databases">
        <title>Human microbiome associated bacterial genomes.</title>
        <authorList>
            <person name="Sandstrom S."/>
            <person name="Salamzade R."/>
            <person name="Kalan L.R."/>
        </authorList>
    </citation>
    <scope>NUCLEOTIDE SEQUENCE [LARGE SCALE GENOMIC DNA]</scope>
    <source>
        <strain evidence="3">p3-SID1799</strain>
    </source>
</reference>
<dbReference type="EMBL" id="JALXSQ010000022">
    <property type="protein sequence ID" value="MCT2043000.1"/>
    <property type="molecule type" value="Genomic_DNA"/>
</dbReference>
<keyword evidence="3" id="KW-1185">Reference proteome</keyword>
<comment type="caution">
    <text evidence="2">The sequence shown here is derived from an EMBL/GenBank/DDBJ whole genome shotgun (WGS) entry which is preliminary data.</text>
</comment>
<evidence type="ECO:0008006" key="4">
    <source>
        <dbReference type="Google" id="ProtNLM"/>
    </source>
</evidence>
<gene>
    <name evidence="2" type="ORF">M3D15_06605</name>
</gene>
<keyword evidence="1" id="KW-0472">Membrane</keyword>
<feature type="transmembrane region" description="Helical" evidence="1">
    <location>
        <begin position="123"/>
        <end position="141"/>
    </location>
</feature>
<name>A0ABT2HXG3_9MICO</name>
<organism evidence="2 3">
    <name type="scientific">Pseudoclavibacter albus</name>
    <dbReference type="NCBI Taxonomy" id="272241"/>
    <lineage>
        <taxon>Bacteria</taxon>
        <taxon>Bacillati</taxon>
        <taxon>Actinomycetota</taxon>
        <taxon>Actinomycetes</taxon>
        <taxon>Micrococcales</taxon>
        <taxon>Microbacteriaceae</taxon>
        <taxon>Pseudoclavibacter</taxon>
    </lineage>
</organism>
<keyword evidence="1" id="KW-0812">Transmembrane</keyword>
<feature type="transmembrane region" description="Helical" evidence="1">
    <location>
        <begin position="7"/>
        <end position="27"/>
    </location>
</feature>
<evidence type="ECO:0000313" key="3">
    <source>
        <dbReference type="Proteomes" id="UP001525379"/>
    </source>
</evidence>
<evidence type="ECO:0000313" key="2">
    <source>
        <dbReference type="EMBL" id="MCT2043000.1"/>
    </source>
</evidence>
<keyword evidence="1" id="KW-1133">Transmembrane helix</keyword>
<feature type="transmembrane region" description="Helical" evidence="1">
    <location>
        <begin position="53"/>
        <end position="73"/>
    </location>
</feature>
<feature type="transmembrane region" description="Helical" evidence="1">
    <location>
        <begin position="85"/>
        <end position="103"/>
    </location>
</feature>
<sequence>MRRLPPLSVLLATIVVPAIWIGMLIAIDAIEAPLKFTAPGITIPLGLGIGRRVFFALNVAEMILAVTWCVLLLKGRALRRLGKPLACAAALLLIKVLVIRPLLWSYTDAVLAGTSAGGSPVHFLYVGCDLVLGVVLCWAVWHGIRSLELAVDGGAAPPAEPNVGGTS</sequence>
<proteinExistence type="predicted"/>